<dbReference type="RefSeq" id="WP_021283676.1">
    <property type="nucleotide sequence ID" value="NZ_JAGGLL010000019.1"/>
</dbReference>
<organism evidence="1 2">
    <name type="scientific">Clostridium punense</name>
    <dbReference type="NCBI Taxonomy" id="1054297"/>
    <lineage>
        <taxon>Bacteria</taxon>
        <taxon>Bacillati</taxon>
        <taxon>Bacillota</taxon>
        <taxon>Clostridia</taxon>
        <taxon>Eubacteriales</taxon>
        <taxon>Clostridiaceae</taxon>
        <taxon>Clostridium</taxon>
    </lineage>
</organism>
<dbReference type="PANTHER" id="PTHR11102">
    <property type="entry name" value="SEL-1-LIKE PROTEIN"/>
    <property type="match status" value="1"/>
</dbReference>
<dbReference type="EMBL" id="JAGGLL010000019">
    <property type="protein sequence ID" value="MBP2022738.1"/>
    <property type="molecule type" value="Genomic_DNA"/>
</dbReference>
<protein>
    <submittedName>
        <fullName evidence="1">TPR repeat protein</fullName>
    </submittedName>
</protein>
<accession>A0ABS4K4N0</accession>
<reference evidence="1 2" key="1">
    <citation type="submission" date="2021-03" db="EMBL/GenBank/DDBJ databases">
        <title>Genomic Encyclopedia of Type Strains, Phase IV (KMG-IV): sequencing the most valuable type-strain genomes for metagenomic binning, comparative biology and taxonomic classification.</title>
        <authorList>
            <person name="Goeker M."/>
        </authorList>
    </citation>
    <scope>NUCLEOTIDE SEQUENCE [LARGE SCALE GENOMIC DNA]</scope>
    <source>
        <strain evidence="1 2">DSM 28650</strain>
    </source>
</reference>
<name>A0ABS4K4N0_9CLOT</name>
<comment type="caution">
    <text evidence="1">The sequence shown here is derived from an EMBL/GenBank/DDBJ whole genome shotgun (WGS) entry which is preliminary data.</text>
</comment>
<proteinExistence type="predicted"/>
<dbReference type="InterPro" id="IPR050767">
    <property type="entry name" value="Sel1_AlgK"/>
</dbReference>
<dbReference type="Gene3D" id="1.25.40.10">
    <property type="entry name" value="Tetratricopeptide repeat domain"/>
    <property type="match status" value="1"/>
</dbReference>
<dbReference type="InterPro" id="IPR011990">
    <property type="entry name" value="TPR-like_helical_dom_sf"/>
</dbReference>
<dbReference type="InterPro" id="IPR006597">
    <property type="entry name" value="Sel1-like"/>
</dbReference>
<dbReference type="Pfam" id="PF08238">
    <property type="entry name" value="Sel1"/>
    <property type="match status" value="2"/>
</dbReference>
<keyword evidence="2" id="KW-1185">Reference proteome</keyword>
<dbReference type="PANTHER" id="PTHR11102:SF160">
    <property type="entry name" value="ERAD-ASSOCIATED E3 UBIQUITIN-PROTEIN LIGASE COMPONENT HRD3"/>
    <property type="match status" value="1"/>
</dbReference>
<gene>
    <name evidence="1" type="ORF">J2Z44_002561</name>
</gene>
<evidence type="ECO:0000313" key="1">
    <source>
        <dbReference type="EMBL" id="MBP2022738.1"/>
    </source>
</evidence>
<sequence>MSQNYYKPCKEFDECNELIQKYFLTKQYEKCFEGHLKLAKNGYPLAECQVGYFYYDGLGVERDLEKSFYWTERAAKHGDRDAQNNLAELFYAEGVVVEKDTEKVKEWYKKAAINGHAEALEKCRTLGIEVDL</sequence>
<dbReference type="SUPFAM" id="SSF81901">
    <property type="entry name" value="HCP-like"/>
    <property type="match status" value="1"/>
</dbReference>
<dbReference type="SMART" id="SM00671">
    <property type="entry name" value="SEL1"/>
    <property type="match status" value="2"/>
</dbReference>
<evidence type="ECO:0000313" key="2">
    <source>
        <dbReference type="Proteomes" id="UP001519308"/>
    </source>
</evidence>
<dbReference type="Proteomes" id="UP001519308">
    <property type="component" value="Unassembled WGS sequence"/>
</dbReference>